<dbReference type="InterPro" id="IPR001796">
    <property type="entry name" value="DHFR_dom"/>
</dbReference>
<comment type="catalytic activity">
    <reaction evidence="8">
        <text>(6S)-5,6,7,8-tetrahydrofolate + NADP(+) = 7,8-dihydrofolate + NADPH + H(+)</text>
        <dbReference type="Rhea" id="RHEA:15009"/>
        <dbReference type="ChEBI" id="CHEBI:15378"/>
        <dbReference type="ChEBI" id="CHEBI:57451"/>
        <dbReference type="ChEBI" id="CHEBI:57453"/>
        <dbReference type="ChEBI" id="CHEBI:57783"/>
        <dbReference type="ChEBI" id="CHEBI:58349"/>
        <dbReference type="EC" id="1.5.1.3"/>
    </reaction>
</comment>
<evidence type="ECO:0000256" key="4">
    <source>
        <dbReference type="ARBA" id="ARBA00022563"/>
    </source>
</evidence>
<dbReference type="Pfam" id="PF00186">
    <property type="entry name" value="DHFR_1"/>
    <property type="match status" value="1"/>
</dbReference>
<sequence>MPKITLIAAYAAHRCIGINNSMPWHLPEDFAFFKQYTLGKPVVMGRKTWESLPKKPLPGRRNIVISRQAGYIAEEAEIAASLREAFEKCLHAEEIIVMGGEQIYRQSLPFATDLRITEVDLDVQGDAFFPEISRKEWEEVSREVYQSSKNIRYAFVHYKRKDTAKLDVACG</sequence>
<evidence type="ECO:0000256" key="7">
    <source>
        <dbReference type="ARBA" id="ARBA00025067"/>
    </source>
</evidence>
<evidence type="ECO:0000256" key="1">
    <source>
        <dbReference type="ARBA" id="ARBA00004903"/>
    </source>
</evidence>
<evidence type="ECO:0000256" key="3">
    <source>
        <dbReference type="ARBA" id="ARBA00012856"/>
    </source>
</evidence>
<dbReference type="STRING" id="1470200.PL75_10295"/>
<protein>
    <recommendedName>
        <fullName evidence="3 8">Dihydrofolate reductase</fullName>
        <ecNumber evidence="3 8">1.5.1.3</ecNumber>
    </recommendedName>
</protein>
<dbReference type="EC" id="1.5.1.3" evidence="3 8"/>
<dbReference type="InterPro" id="IPR024072">
    <property type="entry name" value="DHFR-like_dom_sf"/>
</dbReference>
<keyword evidence="4 8" id="KW-0554">One-carbon metabolism</keyword>
<dbReference type="GO" id="GO:0070401">
    <property type="term" value="F:NADP+ binding"/>
    <property type="evidence" value="ECO:0007669"/>
    <property type="project" value="UniProtKB-ARBA"/>
</dbReference>
<dbReference type="AlphaFoldDB" id="A0A0J0YPK4"/>
<dbReference type="InterPro" id="IPR017925">
    <property type="entry name" value="DHFR_CS"/>
</dbReference>
<dbReference type="RefSeq" id="WP_047761850.1">
    <property type="nucleotide sequence ID" value="NZ_CP091510.1"/>
</dbReference>
<dbReference type="PANTHER" id="PTHR48069">
    <property type="entry name" value="DIHYDROFOLATE REDUCTASE"/>
    <property type="match status" value="1"/>
</dbReference>
<dbReference type="OrthoDB" id="9804315at2"/>
<evidence type="ECO:0000256" key="5">
    <source>
        <dbReference type="ARBA" id="ARBA00022857"/>
    </source>
</evidence>
<evidence type="ECO:0000259" key="10">
    <source>
        <dbReference type="PROSITE" id="PS51330"/>
    </source>
</evidence>
<comment type="similarity">
    <text evidence="2 8 9">Belongs to the dihydrofolate reductase family.</text>
</comment>
<dbReference type="PRINTS" id="PR00070">
    <property type="entry name" value="DHFR"/>
</dbReference>
<feature type="domain" description="DHFR" evidence="10">
    <location>
        <begin position="3"/>
        <end position="160"/>
    </location>
</feature>
<evidence type="ECO:0000256" key="8">
    <source>
        <dbReference type="PIRNR" id="PIRNR000194"/>
    </source>
</evidence>
<dbReference type="Proteomes" id="UP000036027">
    <property type="component" value="Unassembled WGS sequence"/>
</dbReference>
<dbReference type="SUPFAM" id="SSF53597">
    <property type="entry name" value="Dihydrofolate reductase-like"/>
    <property type="match status" value="1"/>
</dbReference>
<name>A0A0J0YPK4_9NEIS</name>
<dbReference type="GO" id="GO:0046655">
    <property type="term" value="P:folic acid metabolic process"/>
    <property type="evidence" value="ECO:0007669"/>
    <property type="project" value="TreeGrafter"/>
</dbReference>
<dbReference type="PIRSF" id="PIRSF000194">
    <property type="entry name" value="DHFR"/>
    <property type="match status" value="1"/>
</dbReference>
<dbReference type="GO" id="GO:0005829">
    <property type="term" value="C:cytosol"/>
    <property type="evidence" value="ECO:0007669"/>
    <property type="project" value="TreeGrafter"/>
</dbReference>
<comment type="function">
    <text evidence="7 8">Key enzyme in folate metabolism. Catalyzes an essential reaction for de novo glycine and purine synthesis, and for DNA precursor synthesis.</text>
</comment>
<reference evidence="11 12" key="1">
    <citation type="submission" date="2014-11" db="EMBL/GenBank/DDBJ databases">
        <title>Genome of a novel goose pathogen.</title>
        <authorList>
            <person name="Hansen C.M."/>
            <person name="Hueffer K."/>
            <person name="Choi S.C."/>
        </authorList>
    </citation>
    <scope>NUCLEOTIDE SEQUENCE [LARGE SCALE GENOMIC DNA]</scope>
    <source>
        <strain evidence="11 12">KH1503</strain>
    </source>
</reference>
<keyword evidence="5 8" id="KW-0521">NADP</keyword>
<organism evidence="11 12">
    <name type="scientific">Neisseria arctica</name>
    <dbReference type="NCBI Taxonomy" id="1470200"/>
    <lineage>
        <taxon>Bacteria</taxon>
        <taxon>Pseudomonadati</taxon>
        <taxon>Pseudomonadota</taxon>
        <taxon>Betaproteobacteria</taxon>
        <taxon>Neisseriales</taxon>
        <taxon>Neisseriaceae</taxon>
        <taxon>Neisseria</taxon>
    </lineage>
</organism>
<dbReference type="FunFam" id="3.40.430.10:FF:000001">
    <property type="entry name" value="Dihydrofolate reductase"/>
    <property type="match status" value="1"/>
</dbReference>
<evidence type="ECO:0000256" key="2">
    <source>
        <dbReference type="ARBA" id="ARBA00009539"/>
    </source>
</evidence>
<evidence type="ECO:0000256" key="6">
    <source>
        <dbReference type="ARBA" id="ARBA00023002"/>
    </source>
</evidence>
<dbReference type="GO" id="GO:0004146">
    <property type="term" value="F:dihydrofolate reductase activity"/>
    <property type="evidence" value="ECO:0007669"/>
    <property type="project" value="UniProtKB-EC"/>
</dbReference>
<accession>A0A0J0YPK4</accession>
<dbReference type="InterPro" id="IPR012259">
    <property type="entry name" value="DHFR"/>
</dbReference>
<evidence type="ECO:0000256" key="9">
    <source>
        <dbReference type="RuleBase" id="RU004474"/>
    </source>
</evidence>
<dbReference type="GO" id="GO:0046452">
    <property type="term" value="P:dihydrofolate metabolic process"/>
    <property type="evidence" value="ECO:0007669"/>
    <property type="project" value="TreeGrafter"/>
</dbReference>
<evidence type="ECO:0000313" key="11">
    <source>
        <dbReference type="EMBL" id="KLT72067.1"/>
    </source>
</evidence>
<comment type="caution">
    <text evidence="11">The sequence shown here is derived from an EMBL/GenBank/DDBJ whole genome shotgun (WGS) entry which is preliminary data.</text>
</comment>
<dbReference type="Gene3D" id="3.40.430.10">
    <property type="entry name" value="Dihydrofolate Reductase, subunit A"/>
    <property type="match status" value="1"/>
</dbReference>
<dbReference type="GO" id="GO:0006730">
    <property type="term" value="P:one-carbon metabolic process"/>
    <property type="evidence" value="ECO:0007669"/>
    <property type="project" value="UniProtKB-KW"/>
</dbReference>
<dbReference type="PANTHER" id="PTHR48069:SF3">
    <property type="entry name" value="DIHYDROFOLATE REDUCTASE"/>
    <property type="match status" value="1"/>
</dbReference>
<dbReference type="GO" id="GO:0046654">
    <property type="term" value="P:tetrahydrofolate biosynthetic process"/>
    <property type="evidence" value="ECO:0007669"/>
    <property type="project" value="UniProtKB-UniPathway"/>
</dbReference>
<evidence type="ECO:0000313" key="12">
    <source>
        <dbReference type="Proteomes" id="UP000036027"/>
    </source>
</evidence>
<dbReference type="PROSITE" id="PS00075">
    <property type="entry name" value="DHFR_1"/>
    <property type="match status" value="1"/>
</dbReference>
<dbReference type="CDD" id="cd00209">
    <property type="entry name" value="DHFR"/>
    <property type="match status" value="1"/>
</dbReference>
<gene>
    <name evidence="11" type="ORF">PL75_10295</name>
</gene>
<dbReference type="PROSITE" id="PS51330">
    <property type="entry name" value="DHFR_2"/>
    <property type="match status" value="1"/>
</dbReference>
<keyword evidence="6 8" id="KW-0560">Oxidoreductase</keyword>
<proteinExistence type="inferred from homology"/>
<keyword evidence="12" id="KW-1185">Reference proteome</keyword>
<comment type="pathway">
    <text evidence="1 8">Cofactor biosynthesis; tetrahydrofolate biosynthesis; 5,6,7,8-tetrahydrofolate from 7,8-dihydrofolate: step 1/1.</text>
</comment>
<dbReference type="EMBL" id="JTDO01000022">
    <property type="protein sequence ID" value="KLT72067.1"/>
    <property type="molecule type" value="Genomic_DNA"/>
</dbReference>
<dbReference type="UniPathway" id="UPA00077">
    <property type="reaction ID" value="UER00158"/>
</dbReference>
<dbReference type="PATRIC" id="fig|1470200.3.peg.1353"/>